<sequence length="59" mass="6535">MGEIVAVHQMKEAFTSDEVIDLDKVSPILYLGHELYVTASRDIVRGLDREVYGKAKGGL</sequence>
<gene>
    <name evidence="1" type="ORF">S06H3_53996</name>
</gene>
<protein>
    <submittedName>
        <fullName evidence="1">Uncharacterized protein</fullName>
    </submittedName>
</protein>
<dbReference type="AlphaFoldDB" id="X1RTK5"/>
<accession>X1RTK5</accession>
<name>X1RTK5_9ZZZZ</name>
<comment type="caution">
    <text evidence="1">The sequence shown here is derived from an EMBL/GenBank/DDBJ whole genome shotgun (WGS) entry which is preliminary data.</text>
</comment>
<organism evidence="1">
    <name type="scientific">marine sediment metagenome</name>
    <dbReference type="NCBI Taxonomy" id="412755"/>
    <lineage>
        <taxon>unclassified sequences</taxon>
        <taxon>metagenomes</taxon>
        <taxon>ecological metagenomes</taxon>
    </lineage>
</organism>
<dbReference type="EMBL" id="BARV01034484">
    <property type="protein sequence ID" value="GAI58849.1"/>
    <property type="molecule type" value="Genomic_DNA"/>
</dbReference>
<evidence type="ECO:0000313" key="1">
    <source>
        <dbReference type="EMBL" id="GAI58849.1"/>
    </source>
</evidence>
<dbReference type="InterPro" id="IPR012349">
    <property type="entry name" value="Split_barrel_FMN-bd"/>
</dbReference>
<reference evidence="1" key="1">
    <citation type="journal article" date="2014" name="Front. Microbiol.">
        <title>High frequency of phylogenetically diverse reductive dehalogenase-homologous genes in deep subseafloor sedimentary metagenomes.</title>
        <authorList>
            <person name="Kawai M."/>
            <person name="Futagami T."/>
            <person name="Toyoda A."/>
            <person name="Takaki Y."/>
            <person name="Nishi S."/>
            <person name="Hori S."/>
            <person name="Arai W."/>
            <person name="Tsubouchi T."/>
            <person name="Morono Y."/>
            <person name="Uchiyama I."/>
            <person name="Ito T."/>
            <person name="Fujiyama A."/>
            <person name="Inagaki F."/>
            <person name="Takami H."/>
        </authorList>
    </citation>
    <scope>NUCLEOTIDE SEQUENCE</scope>
    <source>
        <strain evidence="1">Expedition CK06-06</strain>
    </source>
</reference>
<proteinExistence type="predicted"/>
<dbReference type="Gene3D" id="2.30.110.10">
    <property type="entry name" value="Electron Transport, Fmn-binding Protein, Chain A"/>
    <property type="match status" value="1"/>
</dbReference>